<reference evidence="1 2" key="1">
    <citation type="submission" date="2015-09" db="EMBL/GenBank/DDBJ databases">
        <authorList>
            <consortium name="Pathogen Informatics"/>
        </authorList>
    </citation>
    <scope>NUCLEOTIDE SEQUENCE [LARGE SCALE GENOMIC DNA]</scope>
    <source>
        <strain evidence="1 2">2789STDY5834968</strain>
    </source>
</reference>
<dbReference type="Proteomes" id="UP000095673">
    <property type="component" value="Unassembled WGS sequence"/>
</dbReference>
<name>A0A173VQT0_9FIRM</name>
<accession>A0A173VQT0</accession>
<dbReference type="EMBL" id="CYXM01000023">
    <property type="protein sequence ID" value="CUN28495.1"/>
    <property type="molecule type" value="Genomic_DNA"/>
</dbReference>
<protein>
    <submittedName>
        <fullName evidence="1">Uncharacterized protein</fullName>
    </submittedName>
</protein>
<sequence>MIMSVLIIEEKPPHFTDVEFEYKGIEFKAQICLLDTGKVMISFRVPKNELEQNLCKGLLNSRGTKLDIKINHLPMCANVDTCSFAILKGSSLFSDFSITVENNLILREDSI</sequence>
<dbReference type="AlphaFoldDB" id="A0A173VQT0"/>
<gene>
    <name evidence="1" type="ORF">ERS852580_03272</name>
</gene>
<proteinExistence type="predicted"/>
<organism evidence="1 2">
    <name type="scientific">Agathobacter rectalis</name>
    <dbReference type="NCBI Taxonomy" id="39491"/>
    <lineage>
        <taxon>Bacteria</taxon>
        <taxon>Bacillati</taxon>
        <taxon>Bacillota</taxon>
        <taxon>Clostridia</taxon>
        <taxon>Lachnospirales</taxon>
        <taxon>Lachnospiraceae</taxon>
        <taxon>Agathobacter</taxon>
    </lineage>
</organism>
<evidence type="ECO:0000313" key="2">
    <source>
        <dbReference type="Proteomes" id="UP000095673"/>
    </source>
</evidence>
<evidence type="ECO:0000313" key="1">
    <source>
        <dbReference type="EMBL" id="CUN28495.1"/>
    </source>
</evidence>